<name>A0ABP7J8P7_9PSEU</name>
<comment type="caution">
    <text evidence="5">The sequence shown here is derived from an EMBL/GenBank/DDBJ whole genome shotgun (WGS) entry which is preliminary data.</text>
</comment>
<evidence type="ECO:0000313" key="6">
    <source>
        <dbReference type="Proteomes" id="UP001501624"/>
    </source>
</evidence>
<dbReference type="Gene3D" id="2.60.120.10">
    <property type="entry name" value="Jelly Rolls"/>
    <property type="match status" value="1"/>
</dbReference>
<protein>
    <submittedName>
        <fullName evidence="5">AraC family transcriptional regulator</fullName>
    </submittedName>
</protein>
<keyword evidence="1" id="KW-0805">Transcription regulation</keyword>
<reference evidence="6" key="1">
    <citation type="journal article" date="2019" name="Int. J. Syst. Evol. Microbiol.">
        <title>The Global Catalogue of Microorganisms (GCM) 10K type strain sequencing project: providing services to taxonomists for standard genome sequencing and annotation.</title>
        <authorList>
            <consortium name="The Broad Institute Genomics Platform"/>
            <consortium name="The Broad Institute Genome Sequencing Center for Infectious Disease"/>
            <person name="Wu L."/>
            <person name="Ma J."/>
        </authorList>
    </citation>
    <scope>NUCLEOTIDE SEQUENCE [LARGE SCALE GENOMIC DNA]</scope>
    <source>
        <strain evidence="6">JCM 17017</strain>
    </source>
</reference>
<sequence>MDVLADALEVAGVRGVLGARIAAGGTWGISWSRIGGAGFYAVTAGTAWLGVPGRPPAQLMPGDVVLLPTGTEHTLTSAPDAPADTCDCDAAERARADGGVLRFGTGEVQTHILSASYEYDPAVSTQVLASLPEVVHIRADNGGSCLDDTVRLLARELARPQLATAVVLSRLVDILLVQLLRVWVARNPAGARGSWLGVLCDPLVGAAIAKLHEDPARGWTIDLLAAELAVSRTTLARRFRTVAGESFGSYLTRLRMDLAAVRLRDTDDALEAVARAVGYTSVYAFSRAFRRDRGHAPGGYRRSARVWKAVPSGAG</sequence>
<dbReference type="SUPFAM" id="SSF46689">
    <property type="entry name" value="Homeodomain-like"/>
    <property type="match status" value="2"/>
</dbReference>
<dbReference type="PANTHER" id="PTHR46796:SF7">
    <property type="entry name" value="ARAC FAMILY TRANSCRIPTIONAL REGULATOR"/>
    <property type="match status" value="1"/>
</dbReference>
<evidence type="ECO:0000256" key="2">
    <source>
        <dbReference type="ARBA" id="ARBA00023125"/>
    </source>
</evidence>
<dbReference type="PROSITE" id="PS00041">
    <property type="entry name" value="HTH_ARAC_FAMILY_1"/>
    <property type="match status" value="1"/>
</dbReference>
<dbReference type="SMART" id="SM00342">
    <property type="entry name" value="HTH_ARAC"/>
    <property type="match status" value="1"/>
</dbReference>
<dbReference type="InterPro" id="IPR011051">
    <property type="entry name" value="RmlC_Cupin_sf"/>
</dbReference>
<dbReference type="Pfam" id="PF12833">
    <property type="entry name" value="HTH_18"/>
    <property type="match status" value="1"/>
</dbReference>
<evidence type="ECO:0000256" key="3">
    <source>
        <dbReference type="ARBA" id="ARBA00023163"/>
    </source>
</evidence>
<gene>
    <name evidence="5" type="ORF">GCM10022380_65030</name>
</gene>
<dbReference type="Proteomes" id="UP001501624">
    <property type="component" value="Unassembled WGS sequence"/>
</dbReference>
<organism evidence="5 6">
    <name type="scientific">Amycolatopsis tucumanensis</name>
    <dbReference type="NCBI Taxonomy" id="401106"/>
    <lineage>
        <taxon>Bacteria</taxon>
        <taxon>Bacillati</taxon>
        <taxon>Actinomycetota</taxon>
        <taxon>Actinomycetes</taxon>
        <taxon>Pseudonocardiales</taxon>
        <taxon>Pseudonocardiaceae</taxon>
        <taxon>Amycolatopsis</taxon>
    </lineage>
</organism>
<dbReference type="InterPro" id="IPR014710">
    <property type="entry name" value="RmlC-like_jellyroll"/>
</dbReference>
<evidence type="ECO:0000259" key="4">
    <source>
        <dbReference type="PROSITE" id="PS01124"/>
    </source>
</evidence>
<dbReference type="InterPro" id="IPR018062">
    <property type="entry name" value="HTH_AraC-typ_CS"/>
</dbReference>
<dbReference type="Pfam" id="PF12852">
    <property type="entry name" value="Cupin_6"/>
    <property type="match status" value="1"/>
</dbReference>
<dbReference type="EMBL" id="BAABCM010000011">
    <property type="protein sequence ID" value="GAA3837904.1"/>
    <property type="molecule type" value="Genomic_DNA"/>
</dbReference>
<dbReference type="InterPro" id="IPR009057">
    <property type="entry name" value="Homeodomain-like_sf"/>
</dbReference>
<dbReference type="PANTHER" id="PTHR46796">
    <property type="entry name" value="HTH-TYPE TRANSCRIPTIONAL ACTIVATOR RHAS-RELATED"/>
    <property type="match status" value="1"/>
</dbReference>
<evidence type="ECO:0000313" key="5">
    <source>
        <dbReference type="EMBL" id="GAA3837904.1"/>
    </source>
</evidence>
<feature type="domain" description="HTH araC/xylS-type" evidence="4">
    <location>
        <begin position="205"/>
        <end position="303"/>
    </location>
</feature>
<dbReference type="InterPro" id="IPR050204">
    <property type="entry name" value="AraC_XylS_family_regulators"/>
</dbReference>
<dbReference type="RefSeq" id="WP_237335457.1">
    <property type="nucleotide sequence ID" value="NZ_BAABCM010000011.1"/>
</dbReference>
<proteinExistence type="predicted"/>
<dbReference type="PROSITE" id="PS01124">
    <property type="entry name" value="HTH_ARAC_FAMILY_2"/>
    <property type="match status" value="1"/>
</dbReference>
<accession>A0ABP7J8P7</accession>
<dbReference type="InterPro" id="IPR032783">
    <property type="entry name" value="AraC_lig"/>
</dbReference>
<dbReference type="SUPFAM" id="SSF51182">
    <property type="entry name" value="RmlC-like cupins"/>
    <property type="match status" value="1"/>
</dbReference>
<evidence type="ECO:0000256" key="1">
    <source>
        <dbReference type="ARBA" id="ARBA00023015"/>
    </source>
</evidence>
<dbReference type="InterPro" id="IPR018060">
    <property type="entry name" value="HTH_AraC"/>
</dbReference>
<keyword evidence="2" id="KW-0238">DNA-binding</keyword>
<dbReference type="Gene3D" id="1.10.10.60">
    <property type="entry name" value="Homeodomain-like"/>
    <property type="match status" value="1"/>
</dbReference>
<keyword evidence="6" id="KW-1185">Reference proteome</keyword>
<keyword evidence="3" id="KW-0804">Transcription</keyword>